<proteinExistence type="predicted"/>
<accession>A0A2S8FAT1</accession>
<name>A0A2S8FAT1_9BACT</name>
<protein>
    <submittedName>
        <fullName evidence="1">Uncharacterized protein</fullName>
    </submittedName>
</protein>
<gene>
    <name evidence="1" type="ORF">C5Y83_24540</name>
</gene>
<dbReference type="Proteomes" id="UP000238322">
    <property type="component" value="Unassembled WGS sequence"/>
</dbReference>
<sequence>MFLDVPVFCSAQPIMADFKLPPLKKTKKGQAPKFSDSGPLTKSMVKQVESYLPIILTRLKAGQDFEKIARDIASHAGVQPDQIAKYVQAVIRAGASA</sequence>
<evidence type="ECO:0000313" key="2">
    <source>
        <dbReference type="Proteomes" id="UP000238322"/>
    </source>
</evidence>
<evidence type="ECO:0000313" key="1">
    <source>
        <dbReference type="EMBL" id="PQO29261.1"/>
    </source>
</evidence>
<dbReference type="OrthoDB" id="286614at2"/>
<dbReference type="AlphaFoldDB" id="A0A2S8FAT1"/>
<dbReference type="RefSeq" id="WP_105332456.1">
    <property type="nucleotide sequence ID" value="NZ_PUHY01000015.1"/>
</dbReference>
<reference evidence="1 2" key="1">
    <citation type="submission" date="2018-02" db="EMBL/GenBank/DDBJ databases">
        <title>Comparative genomes isolates from brazilian mangrove.</title>
        <authorList>
            <person name="Araujo J.E."/>
            <person name="Taketani R.G."/>
            <person name="Silva M.C.P."/>
            <person name="Loureco M.V."/>
            <person name="Andreote F.D."/>
        </authorList>
    </citation>
    <scope>NUCLEOTIDE SEQUENCE [LARGE SCALE GENOMIC DNA]</scope>
    <source>
        <strain evidence="1 2">Hex-1 MGV</strain>
    </source>
</reference>
<comment type="caution">
    <text evidence="1">The sequence shown here is derived from an EMBL/GenBank/DDBJ whole genome shotgun (WGS) entry which is preliminary data.</text>
</comment>
<organism evidence="1 2">
    <name type="scientific">Blastopirellula marina</name>
    <dbReference type="NCBI Taxonomy" id="124"/>
    <lineage>
        <taxon>Bacteria</taxon>
        <taxon>Pseudomonadati</taxon>
        <taxon>Planctomycetota</taxon>
        <taxon>Planctomycetia</taxon>
        <taxon>Pirellulales</taxon>
        <taxon>Pirellulaceae</taxon>
        <taxon>Blastopirellula</taxon>
    </lineage>
</organism>
<dbReference type="EMBL" id="PUHY01000015">
    <property type="protein sequence ID" value="PQO29261.1"/>
    <property type="molecule type" value="Genomic_DNA"/>
</dbReference>